<dbReference type="STRING" id="156889.Mmc1_1485"/>
<dbReference type="SUPFAM" id="SSF50341">
    <property type="entry name" value="CheW-like"/>
    <property type="match status" value="1"/>
</dbReference>
<dbReference type="EMBL" id="CP000471">
    <property type="protein sequence ID" value="ABK43994.1"/>
    <property type="molecule type" value="Genomic_DNA"/>
</dbReference>
<feature type="domain" description="CheW-like" evidence="1">
    <location>
        <begin position="25"/>
        <end position="164"/>
    </location>
</feature>
<dbReference type="GO" id="GO:0007165">
    <property type="term" value="P:signal transduction"/>
    <property type="evidence" value="ECO:0007669"/>
    <property type="project" value="InterPro"/>
</dbReference>
<dbReference type="PROSITE" id="PS50851">
    <property type="entry name" value="CHEW"/>
    <property type="match status" value="1"/>
</dbReference>
<dbReference type="Proteomes" id="UP000002586">
    <property type="component" value="Chromosome"/>
</dbReference>
<dbReference type="Gene3D" id="2.40.50.180">
    <property type="entry name" value="CheA-289, Domain 4"/>
    <property type="match status" value="1"/>
</dbReference>
<accession>A0L7Q1</accession>
<dbReference type="InterPro" id="IPR039315">
    <property type="entry name" value="CheW"/>
</dbReference>
<gene>
    <name evidence="2" type="ordered locus">Mmc1_1485</name>
</gene>
<proteinExistence type="predicted"/>
<dbReference type="Gene3D" id="2.30.30.40">
    <property type="entry name" value="SH3 Domains"/>
    <property type="match status" value="1"/>
</dbReference>
<dbReference type="OrthoDB" id="3291462at2"/>
<dbReference type="KEGG" id="mgm:Mmc1_1485"/>
<dbReference type="PANTHER" id="PTHR22617">
    <property type="entry name" value="CHEMOTAXIS SENSOR HISTIDINE KINASE-RELATED"/>
    <property type="match status" value="1"/>
</dbReference>
<evidence type="ECO:0000313" key="3">
    <source>
        <dbReference type="Proteomes" id="UP000002586"/>
    </source>
</evidence>
<protein>
    <submittedName>
        <fullName evidence="2">CheW protein</fullName>
    </submittedName>
</protein>
<evidence type="ECO:0000313" key="2">
    <source>
        <dbReference type="EMBL" id="ABK43994.1"/>
    </source>
</evidence>
<sequence length="170" mass="19102">MSDLEQLLESKGHDHTEIVNVEDPQVKLVIFALHDQIFAFPGEQIREIVTDLEIFYVPGCPRSMAGVVNIRGNIESVLNLDHLLGIQREPPPRLTLLIGEGDGLRSGLRVDQVLDVLDQPISGIQPPLETVSEQIRPFVTGILHYRQQPVMVLSLVPLFAHYRHTMKYPG</sequence>
<keyword evidence="3" id="KW-1185">Reference proteome</keyword>
<name>A0L7Q1_MAGMM</name>
<dbReference type="eggNOG" id="COG0835">
    <property type="taxonomic scope" value="Bacteria"/>
</dbReference>
<dbReference type="InterPro" id="IPR002545">
    <property type="entry name" value="CheW-lke_dom"/>
</dbReference>
<organism evidence="2 3">
    <name type="scientific">Magnetococcus marinus (strain ATCC BAA-1437 / JCM 17883 / MC-1)</name>
    <dbReference type="NCBI Taxonomy" id="156889"/>
    <lineage>
        <taxon>Bacteria</taxon>
        <taxon>Pseudomonadati</taxon>
        <taxon>Pseudomonadota</taxon>
        <taxon>Magnetococcia</taxon>
        <taxon>Magnetococcales</taxon>
        <taxon>Magnetococcaceae</taxon>
        <taxon>Magnetococcus</taxon>
    </lineage>
</organism>
<dbReference type="HOGENOM" id="CLU_048995_3_1_5"/>
<evidence type="ECO:0000259" key="1">
    <source>
        <dbReference type="PROSITE" id="PS50851"/>
    </source>
</evidence>
<dbReference type="GO" id="GO:0005829">
    <property type="term" value="C:cytosol"/>
    <property type="evidence" value="ECO:0007669"/>
    <property type="project" value="TreeGrafter"/>
</dbReference>
<dbReference type="PANTHER" id="PTHR22617:SF23">
    <property type="entry name" value="CHEMOTAXIS PROTEIN CHEW"/>
    <property type="match status" value="1"/>
</dbReference>
<reference evidence="2 3" key="2">
    <citation type="journal article" date="2012" name="Int. J. Syst. Evol. Microbiol.">
        <title>Magnetococcus marinus gen. nov., sp. nov., a marine, magnetotactic bacterium that represents a novel lineage (Magnetococcaceae fam. nov.; Magnetococcales ord. nov.) at the base of the Alphaproteobacteria.</title>
        <authorList>
            <person name="Bazylinski D.A."/>
            <person name="Williams T.J."/>
            <person name="Lefevre C.T."/>
            <person name="Berg R.J."/>
            <person name="Zhang C.L."/>
            <person name="Bowser S.S."/>
            <person name="Dean A.J."/>
            <person name="Beveridge T.J."/>
        </authorList>
    </citation>
    <scope>NUCLEOTIDE SEQUENCE [LARGE SCALE GENOMIC DNA]</scope>
    <source>
        <strain evidence="3">ATCC BAA-1437 / JCM 17883 / MC-1</strain>
    </source>
</reference>
<dbReference type="SMART" id="SM00260">
    <property type="entry name" value="CheW"/>
    <property type="match status" value="1"/>
</dbReference>
<dbReference type="GO" id="GO:0006935">
    <property type="term" value="P:chemotaxis"/>
    <property type="evidence" value="ECO:0007669"/>
    <property type="project" value="InterPro"/>
</dbReference>
<dbReference type="RefSeq" id="WP_011713147.1">
    <property type="nucleotide sequence ID" value="NC_008576.1"/>
</dbReference>
<dbReference type="AlphaFoldDB" id="A0L7Q1"/>
<reference evidence="3" key="1">
    <citation type="journal article" date="2009" name="Appl. Environ. Microbiol.">
        <title>Complete genome sequence of the chemolithoautotrophic marine magnetotactic coccus strain MC-1.</title>
        <authorList>
            <person name="Schubbe S."/>
            <person name="Williams T.J."/>
            <person name="Xie G."/>
            <person name="Kiss H.E."/>
            <person name="Brettin T.S."/>
            <person name="Martinez D."/>
            <person name="Ross C.A."/>
            <person name="Schuler D."/>
            <person name="Cox B.L."/>
            <person name="Nealson K.H."/>
            <person name="Bazylinski D.A."/>
        </authorList>
    </citation>
    <scope>NUCLEOTIDE SEQUENCE [LARGE SCALE GENOMIC DNA]</scope>
    <source>
        <strain evidence="3">ATCC BAA-1437 / JCM 17883 / MC-1</strain>
    </source>
</reference>
<dbReference type="Pfam" id="PF01584">
    <property type="entry name" value="CheW"/>
    <property type="match status" value="1"/>
</dbReference>
<dbReference type="InterPro" id="IPR036061">
    <property type="entry name" value="CheW-like_dom_sf"/>
</dbReference>